<keyword evidence="3" id="KW-1185">Reference proteome</keyword>
<dbReference type="Gene3D" id="3.40.220.10">
    <property type="entry name" value="Leucine Aminopeptidase, subunit E, domain 1"/>
    <property type="match status" value="1"/>
</dbReference>
<feature type="domain" description="Methyltransferase type 11" evidence="1">
    <location>
        <begin position="20"/>
        <end position="68"/>
    </location>
</feature>
<gene>
    <name evidence="2" type="ORF">D9757_008731</name>
</gene>
<protein>
    <recommendedName>
        <fullName evidence="1">Methyltransferase type 11 domain-containing protein</fullName>
    </recommendedName>
</protein>
<dbReference type="InterPro" id="IPR029063">
    <property type="entry name" value="SAM-dependent_MTases_sf"/>
</dbReference>
<dbReference type="SUPFAM" id="SSF53335">
    <property type="entry name" value="S-adenosyl-L-methionine-dependent methyltransferases"/>
    <property type="match status" value="1"/>
</dbReference>
<accession>A0A8H5H926</accession>
<dbReference type="GO" id="GO:0008757">
    <property type="term" value="F:S-adenosylmethionine-dependent methyltransferase activity"/>
    <property type="evidence" value="ECO:0007669"/>
    <property type="project" value="InterPro"/>
</dbReference>
<reference evidence="2 3" key="1">
    <citation type="journal article" date="2020" name="ISME J.">
        <title>Uncovering the hidden diversity of litter-decomposition mechanisms in mushroom-forming fungi.</title>
        <authorList>
            <person name="Floudas D."/>
            <person name="Bentzer J."/>
            <person name="Ahren D."/>
            <person name="Johansson T."/>
            <person name="Persson P."/>
            <person name="Tunlid A."/>
        </authorList>
    </citation>
    <scope>NUCLEOTIDE SEQUENCE [LARGE SCALE GENOMIC DNA]</scope>
    <source>
        <strain evidence="2 3">CBS 406.79</strain>
    </source>
</reference>
<evidence type="ECO:0000313" key="2">
    <source>
        <dbReference type="EMBL" id="KAF5378949.1"/>
    </source>
</evidence>
<proteinExistence type="predicted"/>
<organism evidence="2 3">
    <name type="scientific">Collybiopsis confluens</name>
    <dbReference type="NCBI Taxonomy" id="2823264"/>
    <lineage>
        <taxon>Eukaryota</taxon>
        <taxon>Fungi</taxon>
        <taxon>Dikarya</taxon>
        <taxon>Basidiomycota</taxon>
        <taxon>Agaricomycotina</taxon>
        <taxon>Agaricomycetes</taxon>
        <taxon>Agaricomycetidae</taxon>
        <taxon>Agaricales</taxon>
        <taxon>Marasmiineae</taxon>
        <taxon>Omphalotaceae</taxon>
        <taxon>Collybiopsis</taxon>
    </lineage>
</organism>
<evidence type="ECO:0000259" key="1">
    <source>
        <dbReference type="Pfam" id="PF08241"/>
    </source>
</evidence>
<dbReference type="InterPro" id="IPR013216">
    <property type="entry name" value="Methyltransf_11"/>
</dbReference>
<dbReference type="AlphaFoldDB" id="A0A8H5H926"/>
<dbReference type="EMBL" id="JAACJN010000073">
    <property type="protein sequence ID" value="KAF5378949.1"/>
    <property type="molecule type" value="Genomic_DNA"/>
</dbReference>
<comment type="caution">
    <text evidence="2">The sequence shown here is derived from an EMBL/GenBank/DDBJ whole genome shotgun (WGS) entry which is preliminary data.</text>
</comment>
<dbReference type="InterPro" id="IPR043472">
    <property type="entry name" value="Macro_dom-like"/>
</dbReference>
<dbReference type="Pfam" id="PF08241">
    <property type="entry name" value="Methyltransf_11"/>
    <property type="match status" value="1"/>
</dbReference>
<evidence type="ECO:0000313" key="3">
    <source>
        <dbReference type="Proteomes" id="UP000518752"/>
    </source>
</evidence>
<dbReference type="OrthoDB" id="9985428at2759"/>
<dbReference type="Proteomes" id="UP000518752">
    <property type="component" value="Unassembled WGS sequence"/>
</dbReference>
<sequence>MHQTLTLEGVVEDVDAFSTLGCGAGIPATQQLVDQGFDILGVDISSAQIALAKEKDGEETEKETDTEKVEDLEEAARIKRDSSCHTHAMIYSPSVSLFRDDAGIWVEPPAVDILTSAAINAGDVRVKHRSKSMSQSERDALESRIEEQMKERMARILRLFSMKALGMW</sequence>
<name>A0A8H5H926_9AGAR</name>